<dbReference type="Proteomes" id="UP000294542">
    <property type="component" value="Segment"/>
</dbReference>
<evidence type="ECO:0000313" key="2">
    <source>
        <dbReference type="EMBL" id="QBP07208.1"/>
    </source>
</evidence>
<feature type="compositionally biased region" description="Polar residues" evidence="1">
    <location>
        <begin position="301"/>
        <end position="312"/>
    </location>
</feature>
<name>A0A482IET3_9CAUD</name>
<evidence type="ECO:0000313" key="3">
    <source>
        <dbReference type="Proteomes" id="UP000294542"/>
    </source>
</evidence>
<organism evidence="2 3">
    <name type="scientific">Erwinia phage Rebecca</name>
    <dbReference type="NCBI Taxonomy" id="2530026"/>
    <lineage>
        <taxon>Viruses</taxon>
        <taxon>Duplodnaviria</taxon>
        <taxon>Heunggongvirae</taxon>
        <taxon>Uroviricota</taxon>
        <taxon>Caudoviricetes</taxon>
        <taxon>Chimalliviridae</taxon>
        <taxon>Agricanvirus</taxon>
        <taxon>Agricanvirus ray</taxon>
    </lineage>
</organism>
<gene>
    <name evidence="2" type="ORF">REBECCA_101</name>
</gene>
<reference evidence="2 3" key="1">
    <citation type="submission" date="2019-02" db="EMBL/GenBank/DDBJ databases">
        <authorList>
            <person name="Eardley R."/>
            <person name="Sharma R."/>
            <person name="Beatty N."/>
            <person name="Choi M.C."/>
            <person name="Duncan S."/>
            <person name="Fajardo C.P."/>
            <person name="Ferguson H.P."/>
            <person name="Kruger J.L."/>
            <person name="Webb C.J."/>
            <person name="Grose J.H."/>
        </authorList>
    </citation>
    <scope>NUCLEOTIDE SEQUENCE [LARGE SCALE GENOMIC DNA]</scope>
</reference>
<accession>A0A482IET3</accession>
<sequence length="336" mass="36713">MTPGGSPRVLCRLFIFCYRLHRWYLLYTTTEKEYIMSEQAAVKPKNYTNLTVTIAGNDPVAATAVASVLSTYLNEKGLAGRRLGENAIAPDFAVQSVEGLAADQNNSVNVSVDTLTMESLQGRTQVWDWPTWGDSEQPWTALVGDELRNLWSTLSGVQKRAIYKSLAALNIVVEDDEMTEEKAQEIINNSEVYVDLRDVRNDGSYNRVLIDGAATIEELDAIKFIFQTAREGNPVTHEDITLQQQQDASNGAHAAPELPDGRETPELPDTLEPLASPEYNPEDLEPGTGIPAVNPTDPSLAPQTKQQAVSFDNSDKATLAAAPTSGTVRPSDDMGD</sequence>
<protein>
    <submittedName>
        <fullName evidence="2">Uncharacterized protein</fullName>
    </submittedName>
</protein>
<feature type="region of interest" description="Disordered" evidence="1">
    <location>
        <begin position="242"/>
        <end position="336"/>
    </location>
</feature>
<evidence type="ECO:0000256" key="1">
    <source>
        <dbReference type="SAM" id="MobiDB-lite"/>
    </source>
</evidence>
<proteinExistence type="predicted"/>
<dbReference type="EMBL" id="MK514281">
    <property type="protein sequence ID" value="QBP07208.1"/>
    <property type="molecule type" value="Genomic_DNA"/>
</dbReference>